<organism evidence="3 4">
    <name type="scientific">Providencia rettgeri</name>
    <dbReference type="NCBI Taxonomy" id="587"/>
    <lineage>
        <taxon>Bacteria</taxon>
        <taxon>Pseudomonadati</taxon>
        <taxon>Pseudomonadota</taxon>
        <taxon>Gammaproteobacteria</taxon>
        <taxon>Enterobacterales</taxon>
        <taxon>Morganellaceae</taxon>
        <taxon>Providencia</taxon>
    </lineage>
</organism>
<dbReference type="Pfam" id="PF00549">
    <property type="entry name" value="Ligase_CoA"/>
    <property type="match status" value="1"/>
</dbReference>
<dbReference type="SUPFAM" id="SSF52210">
    <property type="entry name" value="Succinyl-CoA synthetase domains"/>
    <property type="match status" value="2"/>
</dbReference>
<dbReference type="GO" id="GO:0005829">
    <property type="term" value="C:cytosol"/>
    <property type="evidence" value="ECO:0007669"/>
    <property type="project" value="TreeGrafter"/>
</dbReference>
<reference evidence="3 4" key="1">
    <citation type="submission" date="2017-07" db="EMBL/GenBank/DDBJ databases">
        <title>blaIMP-27 on transferable plasmids in Proteus mirabilis and Providencia rettgeri.</title>
        <authorList>
            <person name="Potter R."/>
        </authorList>
    </citation>
    <scope>NUCLEOTIDE SEQUENCE [LARGE SCALE GENOMIC DNA]</scope>
    <source>
        <strain evidence="3 4">PR1</strain>
    </source>
</reference>
<accession>A0A264VR10</accession>
<dbReference type="RefSeq" id="WP_094962121.1">
    <property type="nucleotide sequence ID" value="NZ_NOWC01000019.1"/>
</dbReference>
<dbReference type="AlphaFoldDB" id="A0A264VR10"/>
<dbReference type="Gene3D" id="3.40.50.261">
    <property type="entry name" value="Succinyl-CoA synthetase domains"/>
    <property type="match status" value="2"/>
</dbReference>
<comment type="caution">
    <text evidence="3">The sequence shown here is derived from an EMBL/GenBank/DDBJ whole genome shotgun (WGS) entry which is preliminary data.</text>
</comment>
<feature type="domain" description="CoA-binding" evidence="2">
    <location>
        <begin position="195"/>
        <end position="288"/>
    </location>
</feature>
<name>A0A264VR10_PRORE</name>
<dbReference type="GO" id="GO:0004775">
    <property type="term" value="F:succinate-CoA ligase (ADP-forming) activity"/>
    <property type="evidence" value="ECO:0007669"/>
    <property type="project" value="TreeGrafter"/>
</dbReference>
<dbReference type="Proteomes" id="UP000216001">
    <property type="component" value="Unassembled WGS sequence"/>
</dbReference>
<dbReference type="EMBL" id="NOWC01000019">
    <property type="protein sequence ID" value="OZS73712.1"/>
    <property type="molecule type" value="Genomic_DNA"/>
</dbReference>
<dbReference type="GO" id="GO:0006099">
    <property type="term" value="P:tricarboxylic acid cycle"/>
    <property type="evidence" value="ECO:0007669"/>
    <property type="project" value="TreeGrafter"/>
</dbReference>
<dbReference type="InterPro" id="IPR005811">
    <property type="entry name" value="SUCC_ACL_C"/>
</dbReference>
<dbReference type="GO" id="GO:0009361">
    <property type="term" value="C:succinate-CoA ligase complex (ADP-forming)"/>
    <property type="evidence" value="ECO:0007669"/>
    <property type="project" value="TreeGrafter"/>
</dbReference>
<dbReference type="GO" id="GO:0004776">
    <property type="term" value="F:succinate-CoA ligase (GDP-forming) activity"/>
    <property type="evidence" value="ECO:0007669"/>
    <property type="project" value="TreeGrafter"/>
</dbReference>
<dbReference type="Pfam" id="PF02629">
    <property type="entry name" value="CoA_binding"/>
    <property type="match status" value="1"/>
</dbReference>
<sequence>MIHAFIKKGSFQDSVSLMLISRKLSESPNVSEISVMMGTPANKSLLDATGFWHSSFDEATPNDICVAIKTESADTVIVDEIAQALDESLKALAQGQQQTGKKLQRVRSWRMAKNKLPNANVVLVSIAGEFAAELADQALDDGCNVMMFSDNVSQADERRLKLKASERGLIVMGPDCGTAYLAGAPLAFSNVAPQGNIGIIGASGTGIQELISQITLAGQGITNAIGLGGRDLTAEIGGVSAMTAIELLASDPQSDVIAFVSKPPAKEIRSKVIDKLKAQGKPVVALFLGTKPEIKQDGNLYFTETLDETARVAAMLGRVEKAAAFQPQAKGKKISGLYAGGTLAAECAMLLAEKLGLQTDAAHDQGMMLNQDGHRIIDLGDDFYTQGKPHPMIDPSTRNQQIVAFAQKNDVGVLLLDVVIGYGAQIDSAQTLAKEIKALRESRPSSSPIAVIATVTGTEQDPQVRSEQIAYLEEAGIAVMNSLPEAVTLACNIISPPVIVFPQKEQDILQSVSVINAGVRSFADDLQANDIPVVHYQWAPVAGGNKKLANILKKLK</sequence>
<feature type="domain" description="ATP-citrate synthase/succinyl-CoA ligase C-terminal" evidence="1">
    <location>
        <begin position="337"/>
        <end position="490"/>
    </location>
</feature>
<evidence type="ECO:0000313" key="3">
    <source>
        <dbReference type="EMBL" id="OZS73712.1"/>
    </source>
</evidence>
<protein>
    <submittedName>
        <fullName evidence="3">Acyl-CoA synthetase FdrA</fullName>
    </submittedName>
</protein>
<evidence type="ECO:0000259" key="1">
    <source>
        <dbReference type="Pfam" id="PF00549"/>
    </source>
</evidence>
<dbReference type="PANTHER" id="PTHR11117:SF24">
    <property type="entry name" value="PROTEIN FDRA"/>
    <property type="match status" value="1"/>
</dbReference>
<dbReference type="NCBIfam" id="NF004760">
    <property type="entry name" value="PRK06091.1"/>
    <property type="match status" value="1"/>
</dbReference>
<dbReference type="InterPro" id="IPR003781">
    <property type="entry name" value="CoA-bd"/>
</dbReference>
<dbReference type="PANTHER" id="PTHR11117">
    <property type="entry name" value="SUCCINYL-COA LIGASE SUBUNIT ALPHA"/>
    <property type="match status" value="1"/>
</dbReference>
<proteinExistence type="predicted"/>
<dbReference type="InterPro" id="IPR016102">
    <property type="entry name" value="Succinyl-CoA_synth-like"/>
</dbReference>
<dbReference type="Gene3D" id="3.40.50.720">
    <property type="entry name" value="NAD(P)-binding Rossmann-like Domain"/>
    <property type="match status" value="1"/>
</dbReference>
<gene>
    <name evidence="3" type="ORF">CHI95_15460</name>
</gene>
<evidence type="ECO:0000313" key="4">
    <source>
        <dbReference type="Proteomes" id="UP000216001"/>
    </source>
</evidence>
<evidence type="ECO:0000259" key="2">
    <source>
        <dbReference type="Pfam" id="PF02629"/>
    </source>
</evidence>